<comment type="caution">
    <text evidence="2">The sequence shown here is derived from an EMBL/GenBank/DDBJ whole genome shotgun (WGS) entry which is preliminary data.</text>
</comment>
<name>C0EJ84_9FIRM</name>
<reference evidence="2 3" key="2">
    <citation type="submission" date="2009-02" db="EMBL/GenBank/DDBJ databases">
        <title>Draft genome sequence of Clostridium methylpentosum (DSM 5476).</title>
        <authorList>
            <person name="Sudarsanam P."/>
            <person name="Ley R."/>
            <person name="Guruge J."/>
            <person name="Turnbaugh P.J."/>
            <person name="Mahowald M."/>
            <person name="Liep D."/>
            <person name="Gordon J."/>
        </authorList>
    </citation>
    <scope>NUCLEOTIDE SEQUENCE [LARGE SCALE GENOMIC DNA]</scope>
    <source>
        <strain evidence="2 3">DSM 5476</strain>
    </source>
</reference>
<evidence type="ECO:0000256" key="1">
    <source>
        <dbReference type="SAM" id="MobiDB-lite"/>
    </source>
</evidence>
<keyword evidence="3" id="KW-1185">Reference proteome</keyword>
<evidence type="ECO:0000313" key="2">
    <source>
        <dbReference type="EMBL" id="EEG28549.1"/>
    </source>
</evidence>
<gene>
    <name evidence="2" type="ORF">CLOSTMETH_03937</name>
</gene>
<dbReference type="HOGENOM" id="CLU_2786553_0_0_9"/>
<dbReference type="EMBL" id="ACEC01000136">
    <property type="protein sequence ID" value="EEG28549.1"/>
    <property type="molecule type" value="Genomic_DNA"/>
</dbReference>
<accession>C0EJ84</accession>
<organism evidence="2 3">
    <name type="scientific">[Clostridium] methylpentosum DSM 5476</name>
    <dbReference type="NCBI Taxonomy" id="537013"/>
    <lineage>
        <taxon>Bacteria</taxon>
        <taxon>Bacillati</taxon>
        <taxon>Bacillota</taxon>
        <taxon>Clostridia</taxon>
        <taxon>Eubacteriales</taxon>
        <taxon>Oscillospiraceae</taxon>
        <taxon>Oscillospiraceae incertae sedis</taxon>
    </lineage>
</organism>
<dbReference type="AlphaFoldDB" id="C0EJ84"/>
<feature type="region of interest" description="Disordered" evidence="1">
    <location>
        <begin position="45"/>
        <end position="68"/>
    </location>
</feature>
<dbReference type="STRING" id="537013.CLOSTMETH_03937"/>
<proteinExistence type="predicted"/>
<evidence type="ECO:0000313" key="3">
    <source>
        <dbReference type="Proteomes" id="UP000003340"/>
    </source>
</evidence>
<sequence length="68" mass="7987">MSPQVQACITKKIDATNVDNKVTKEKNLRSRIAHRRCGLRYKKHRRYKREQQSHKKEKPAVANCSPQV</sequence>
<protein>
    <submittedName>
        <fullName evidence="2">Uncharacterized protein</fullName>
    </submittedName>
</protein>
<reference evidence="2 3" key="1">
    <citation type="submission" date="2009-01" db="EMBL/GenBank/DDBJ databases">
        <authorList>
            <person name="Fulton L."/>
            <person name="Clifton S."/>
            <person name="Fulton B."/>
            <person name="Xu J."/>
            <person name="Minx P."/>
            <person name="Pepin K.H."/>
            <person name="Johnson M."/>
            <person name="Bhonagiri V."/>
            <person name="Nash W.E."/>
            <person name="Mardis E.R."/>
            <person name="Wilson R.K."/>
        </authorList>
    </citation>
    <scope>NUCLEOTIDE SEQUENCE [LARGE SCALE GENOMIC DNA]</scope>
    <source>
        <strain evidence="2 3">DSM 5476</strain>
    </source>
</reference>
<dbReference type="Proteomes" id="UP000003340">
    <property type="component" value="Unassembled WGS sequence"/>
</dbReference>